<feature type="region of interest" description="Disordered" evidence="4">
    <location>
        <begin position="1"/>
        <end position="23"/>
    </location>
</feature>
<dbReference type="RefSeq" id="WP_330505407.1">
    <property type="nucleotide sequence ID" value="NZ_JAZDUE010000010.1"/>
</dbReference>
<proteinExistence type="predicted"/>
<dbReference type="SUPFAM" id="SSF46689">
    <property type="entry name" value="Homeodomain-like"/>
    <property type="match status" value="2"/>
</dbReference>
<keyword evidence="7" id="KW-1185">Reference proteome</keyword>
<sequence length="340" mass="37182">MNITTPSATRLSGDLVSTQRPSTARTVVSTRSDEPAAAKMAAARLFATHQLSPDAARTPLRFELDAIDVADMAVARVSYGSAVSIRSDGLEGKLAISMPRTQPVSIQRGGDAHECGPDHAWILAAGEPVTIHTADRHDAISVVAPQQMFEDHLRRLLGCELRRPLVFDMAPTFSPWVRVAFASMSSLIEQSGAQRLVSPIVTSQIKDLFLTTLLLNCPNNYLDDLTPPGEPGSPRVVRRVREAITEAPEYPWTMIELAEAAGASVRSVQVNFRKHVGCTPFEMLRVIRLERAHADLSDPGPGDTVTSICMRWGFSNMGRFASAYRRRYGISPHETLTSSH</sequence>
<keyword evidence="3" id="KW-0804">Transcription</keyword>
<evidence type="ECO:0000259" key="5">
    <source>
        <dbReference type="PROSITE" id="PS01124"/>
    </source>
</evidence>
<dbReference type="InterPro" id="IPR018062">
    <property type="entry name" value="HTH_AraC-typ_CS"/>
</dbReference>
<evidence type="ECO:0000256" key="4">
    <source>
        <dbReference type="SAM" id="MobiDB-lite"/>
    </source>
</evidence>
<evidence type="ECO:0000313" key="7">
    <source>
        <dbReference type="Proteomes" id="UP001335729"/>
    </source>
</evidence>
<dbReference type="PROSITE" id="PS00041">
    <property type="entry name" value="HTH_ARAC_FAMILY_1"/>
    <property type="match status" value="1"/>
</dbReference>
<keyword evidence="2" id="KW-0238">DNA-binding</keyword>
<evidence type="ECO:0000256" key="3">
    <source>
        <dbReference type="ARBA" id="ARBA00023163"/>
    </source>
</evidence>
<dbReference type="InterPro" id="IPR035418">
    <property type="entry name" value="AraC-bd_2"/>
</dbReference>
<dbReference type="InterPro" id="IPR009057">
    <property type="entry name" value="Homeodomain-like_sf"/>
</dbReference>
<dbReference type="PANTHER" id="PTHR46796">
    <property type="entry name" value="HTH-TYPE TRANSCRIPTIONAL ACTIVATOR RHAS-RELATED"/>
    <property type="match status" value="1"/>
</dbReference>
<feature type="domain" description="HTH araC/xylS-type" evidence="5">
    <location>
        <begin position="238"/>
        <end position="338"/>
    </location>
</feature>
<dbReference type="Proteomes" id="UP001335729">
    <property type="component" value="Unassembled WGS sequence"/>
</dbReference>
<organism evidence="6 7">
    <name type="scientific">Gordonia prachuapensis</name>
    <dbReference type="NCBI Taxonomy" id="3115651"/>
    <lineage>
        <taxon>Bacteria</taxon>
        <taxon>Bacillati</taxon>
        <taxon>Actinomycetota</taxon>
        <taxon>Actinomycetes</taxon>
        <taxon>Mycobacteriales</taxon>
        <taxon>Gordoniaceae</taxon>
        <taxon>Gordonia</taxon>
    </lineage>
</organism>
<dbReference type="PANTHER" id="PTHR46796:SF12">
    <property type="entry name" value="HTH-TYPE DNA-BINDING TRANSCRIPTIONAL ACTIVATOR EUTR"/>
    <property type="match status" value="1"/>
</dbReference>
<dbReference type="Pfam" id="PF12833">
    <property type="entry name" value="HTH_18"/>
    <property type="match status" value="1"/>
</dbReference>
<name>A0ABU7MUK4_9ACTN</name>
<accession>A0ABU7MUK4</accession>
<keyword evidence="1" id="KW-0805">Transcription regulation</keyword>
<dbReference type="SMART" id="SM00342">
    <property type="entry name" value="HTH_ARAC"/>
    <property type="match status" value="1"/>
</dbReference>
<protein>
    <submittedName>
        <fullName evidence="6">AraC family transcriptional regulator</fullName>
    </submittedName>
</protein>
<evidence type="ECO:0000256" key="1">
    <source>
        <dbReference type="ARBA" id="ARBA00023015"/>
    </source>
</evidence>
<gene>
    <name evidence="6" type="ORF">V1Y59_13085</name>
</gene>
<dbReference type="Pfam" id="PF14525">
    <property type="entry name" value="AraC_binding_2"/>
    <property type="match status" value="1"/>
</dbReference>
<evidence type="ECO:0000256" key="2">
    <source>
        <dbReference type="ARBA" id="ARBA00023125"/>
    </source>
</evidence>
<evidence type="ECO:0000313" key="6">
    <source>
        <dbReference type="EMBL" id="MEE4024015.1"/>
    </source>
</evidence>
<dbReference type="Gene3D" id="1.10.10.60">
    <property type="entry name" value="Homeodomain-like"/>
    <property type="match status" value="1"/>
</dbReference>
<comment type="caution">
    <text evidence="6">The sequence shown here is derived from an EMBL/GenBank/DDBJ whole genome shotgun (WGS) entry which is preliminary data.</text>
</comment>
<dbReference type="PROSITE" id="PS01124">
    <property type="entry name" value="HTH_ARAC_FAMILY_2"/>
    <property type="match status" value="1"/>
</dbReference>
<dbReference type="InterPro" id="IPR050204">
    <property type="entry name" value="AraC_XylS_family_regulators"/>
</dbReference>
<reference evidence="6 7" key="1">
    <citation type="submission" date="2024-01" db="EMBL/GenBank/DDBJ databases">
        <title>Draft genome sequence of Gordonia sp. PKS22-38.</title>
        <authorList>
            <person name="Suphannarot A."/>
            <person name="Mingma R."/>
        </authorList>
    </citation>
    <scope>NUCLEOTIDE SEQUENCE [LARGE SCALE GENOMIC DNA]</scope>
    <source>
        <strain evidence="6 7">PKS22-38</strain>
    </source>
</reference>
<dbReference type="InterPro" id="IPR018060">
    <property type="entry name" value="HTH_AraC"/>
</dbReference>
<dbReference type="EMBL" id="JAZDUE010000010">
    <property type="protein sequence ID" value="MEE4024015.1"/>
    <property type="molecule type" value="Genomic_DNA"/>
</dbReference>